<reference evidence="2" key="1">
    <citation type="submission" date="2019-12" db="EMBL/GenBank/DDBJ databases">
        <title>An insight into the sialome of adult female Ixodes ricinus ticks feeding for 6 days.</title>
        <authorList>
            <person name="Perner J."/>
            <person name="Ribeiro J.M.C."/>
        </authorList>
    </citation>
    <scope>NUCLEOTIDE SEQUENCE</scope>
    <source>
        <strain evidence="2">Semi-engorged</strain>
        <tissue evidence="2">Salivary glands</tissue>
    </source>
</reference>
<dbReference type="AlphaFoldDB" id="A0A6B0UUX0"/>
<evidence type="ECO:0000313" key="2">
    <source>
        <dbReference type="EMBL" id="MXU93445.1"/>
    </source>
</evidence>
<organism evidence="2">
    <name type="scientific">Ixodes ricinus</name>
    <name type="common">Common tick</name>
    <name type="synonym">Acarus ricinus</name>
    <dbReference type="NCBI Taxonomy" id="34613"/>
    <lineage>
        <taxon>Eukaryota</taxon>
        <taxon>Metazoa</taxon>
        <taxon>Ecdysozoa</taxon>
        <taxon>Arthropoda</taxon>
        <taxon>Chelicerata</taxon>
        <taxon>Arachnida</taxon>
        <taxon>Acari</taxon>
        <taxon>Parasitiformes</taxon>
        <taxon>Ixodida</taxon>
        <taxon>Ixodoidea</taxon>
        <taxon>Ixodidae</taxon>
        <taxon>Ixodinae</taxon>
        <taxon>Ixodes</taxon>
    </lineage>
</organism>
<evidence type="ECO:0000256" key="1">
    <source>
        <dbReference type="SAM" id="SignalP"/>
    </source>
</evidence>
<accession>A0A6B0UUX0</accession>
<proteinExistence type="predicted"/>
<dbReference type="EMBL" id="GIFC01011362">
    <property type="protein sequence ID" value="MXU93445.1"/>
    <property type="molecule type" value="Transcribed_RNA"/>
</dbReference>
<feature type="signal peptide" evidence="1">
    <location>
        <begin position="1"/>
        <end position="25"/>
    </location>
</feature>
<sequence>MCRNLSNMLFVLFAVALILPALLEAAAGILDCGSSFYPLGDIYCQLSGHEKSEGLNYRTCELECGGSKVQLPKEACPNGTRLGPCSEELSRTLTKWYAGMRKRKGDLLKKCVRLLTAPSDLLNNPRMATSAPVARRCSAAAQSHQN</sequence>
<feature type="chain" id="PRO_5025393694" evidence="1">
    <location>
        <begin position="26"/>
        <end position="146"/>
    </location>
</feature>
<name>A0A6B0UUX0_IXORI</name>
<protein>
    <submittedName>
        <fullName evidence="2">Putative conserved secreted protein</fullName>
    </submittedName>
</protein>
<keyword evidence="1" id="KW-0732">Signal</keyword>